<dbReference type="EMBL" id="NPKJ01000015">
    <property type="protein sequence ID" value="PAQ11720.1"/>
    <property type="molecule type" value="Genomic_DNA"/>
</dbReference>
<sequence length="81" mass="8946">MLSGKKHEEAYRMAGRLFSKDHKLLEQFIGVTLDRFKVGAITKDGAIGQIAHVVTAVSLPEEEGADDWRAYMKAVIADKDA</sequence>
<organism evidence="1 2">
    <name type="scientific">Mesorhizobium temperatum</name>
    <dbReference type="NCBI Taxonomy" id="241416"/>
    <lineage>
        <taxon>Bacteria</taxon>
        <taxon>Pseudomonadati</taxon>
        <taxon>Pseudomonadota</taxon>
        <taxon>Alphaproteobacteria</taxon>
        <taxon>Hyphomicrobiales</taxon>
        <taxon>Phyllobacteriaceae</taxon>
        <taxon>Mesorhizobium</taxon>
    </lineage>
</organism>
<evidence type="ECO:0000313" key="2">
    <source>
        <dbReference type="Proteomes" id="UP000216442"/>
    </source>
</evidence>
<proteinExistence type="predicted"/>
<dbReference type="Proteomes" id="UP000216442">
    <property type="component" value="Unassembled WGS sequence"/>
</dbReference>
<protein>
    <submittedName>
        <fullName evidence="1">Uncharacterized protein</fullName>
    </submittedName>
</protein>
<dbReference type="AlphaFoldDB" id="A0A271LWL0"/>
<accession>A0A271LWL0</accession>
<name>A0A271LWL0_9HYPH</name>
<evidence type="ECO:0000313" key="1">
    <source>
        <dbReference type="EMBL" id="PAQ11720.1"/>
    </source>
</evidence>
<keyword evidence="2" id="KW-1185">Reference proteome</keyword>
<reference evidence="1 2" key="1">
    <citation type="submission" date="2017-08" db="EMBL/GenBank/DDBJ databases">
        <title>Mesorhizobium wenxinae sp. nov., a novel rhizobial species isolated from root nodules of chickpea (Cicer arietinum L.).</title>
        <authorList>
            <person name="Zhang J."/>
        </authorList>
    </citation>
    <scope>NUCLEOTIDE SEQUENCE [LARGE SCALE GENOMIC DNA]</scope>
    <source>
        <strain evidence="1 2">SDW018</strain>
    </source>
</reference>
<gene>
    <name evidence="1" type="ORF">CIT26_03385</name>
</gene>
<comment type="caution">
    <text evidence="1">The sequence shown here is derived from an EMBL/GenBank/DDBJ whole genome shotgun (WGS) entry which is preliminary data.</text>
</comment>